<keyword evidence="2" id="KW-1185">Reference proteome</keyword>
<accession>A0ABW3MNV4</accession>
<comment type="caution">
    <text evidence="1">The sequence shown here is derived from an EMBL/GenBank/DDBJ whole genome shotgun (WGS) entry which is preliminary data.</text>
</comment>
<name>A0ABW3MNV4_9PSEU</name>
<dbReference type="Proteomes" id="UP001597045">
    <property type="component" value="Unassembled WGS sequence"/>
</dbReference>
<dbReference type="SUPFAM" id="SSF55874">
    <property type="entry name" value="ATPase domain of HSP90 chaperone/DNA topoisomerase II/histidine kinase"/>
    <property type="match status" value="1"/>
</dbReference>
<dbReference type="PANTHER" id="PTHR45569">
    <property type="entry name" value="SENSOR PROTEIN KDPD"/>
    <property type="match status" value="1"/>
</dbReference>
<reference evidence="2" key="1">
    <citation type="journal article" date="2019" name="Int. J. Syst. Evol. Microbiol.">
        <title>The Global Catalogue of Microorganisms (GCM) 10K type strain sequencing project: providing services to taxonomists for standard genome sequencing and annotation.</title>
        <authorList>
            <consortium name="The Broad Institute Genomics Platform"/>
            <consortium name="The Broad Institute Genome Sequencing Center for Infectious Disease"/>
            <person name="Wu L."/>
            <person name="Ma J."/>
        </authorList>
    </citation>
    <scope>NUCLEOTIDE SEQUENCE [LARGE SCALE GENOMIC DNA]</scope>
    <source>
        <strain evidence="2">JCM 31486</strain>
    </source>
</reference>
<dbReference type="InterPro" id="IPR036890">
    <property type="entry name" value="HATPase_C_sf"/>
</dbReference>
<protein>
    <submittedName>
        <fullName evidence="1">Sensor histidine kinase</fullName>
    </submittedName>
</protein>
<keyword evidence="1" id="KW-0418">Kinase</keyword>
<proteinExistence type="predicted"/>
<evidence type="ECO:0000313" key="1">
    <source>
        <dbReference type="EMBL" id="MFD1052373.1"/>
    </source>
</evidence>
<dbReference type="InterPro" id="IPR052023">
    <property type="entry name" value="Histidine_kinase_KdpD"/>
</dbReference>
<gene>
    <name evidence="1" type="ORF">ACFQ1S_45725</name>
</gene>
<keyword evidence="1" id="KW-0808">Transferase</keyword>
<dbReference type="GO" id="GO:0016301">
    <property type="term" value="F:kinase activity"/>
    <property type="evidence" value="ECO:0007669"/>
    <property type="project" value="UniProtKB-KW"/>
</dbReference>
<dbReference type="PANTHER" id="PTHR45569:SF1">
    <property type="entry name" value="SENSOR PROTEIN KDPD"/>
    <property type="match status" value="1"/>
</dbReference>
<feature type="non-terminal residue" evidence="1">
    <location>
        <position position="1"/>
    </location>
</feature>
<sequence length="121" mass="12629">DLRLSEQDTAELLADVEESADRLTGLVDNLLDSSRLATGAVEPNLAPVGYDEVVARALSGLEGRNGIAIDVDEHLPPVRADAGLLERVVANLVNDGDLVLTMGAGDVTSLGPELISALDKE</sequence>
<evidence type="ECO:0000313" key="2">
    <source>
        <dbReference type="Proteomes" id="UP001597045"/>
    </source>
</evidence>
<organism evidence="1 2">
    <name type="scientific">Kibdelosporangium lantanae</name>
    <dbReference type="NCBI Taxonomy" id="1497396"/>
    <lineage>
        <taxon>Bacteria</taxon>
        <taxon>Bacillati</taxon>
        <taxon>Actinomycetota</taxon>
        <taxon>Actinomycetes</taxon>
        <taxon>Pseudonocardiales</taxon>
        <taxon>Pseudonocardiaceae</taxon>
        <taxon>Kibdelosporangium</taxon>
    </lineage>
</organism>
<dbReference type="EMBL" id="JBHTIS010004363">
    <property type="protein sequence ID" value="MFD1052373.1"/>
    <property type="molecule type" value="Genomic_DNA"/>
</dbReference>
<dbReference type="Gene3D" id="3.30.565.10">
    <property type="entry name" value="Histidine kinase-like ATPase, C-terminal domain"/>
    <property type="match status" value="1"/>
</dbReference>